<evidence type="ECO:0000313" key="2">
    <source>
        <dbReference type="Proteomes" id="UP001140560"/>
    </source>
</evidence>
<dbReference type="Pfam" id="PF12296">
    <property type="entry name" value="HsbA"/>
    <property type="match status" value="1"/>
</dbReference>
<dbReference type="EMBL" id="JAPEUY010000001">
    <property type="protein sequence ID" value="KAJ4377351.1"/>
    <property type="molecule type" value="Genomic_DNA"/>
</dbReference>
<dbReference type="InterPro" id="IPR021054">
    <property type="entry name" value="Cell_wall_mannoprotein_1"/>
</dbReference>
<proteinExistence type="predicted"/>
<sequence length="124" mass="12976">MCHLSARFPTPTTSTTTQDLAPQLLSTIADLNTAVTSLTSAVNAFDGSLLGLLPQSIAVVAAETKVDVTILKATHIAASSANFTADESTQVVDTLATQIGPIQDSLNALKTKVRIFVGVLYMDQ</sequence>
<name>A0A9W8YHA0_9PLEO</name>
<organism evidence="1 2">
    <name type="scientific">Neocucurbitaria cava</name>
    <dbReference type="NCBI Taxonomy" id="798079"/>
    <lineage>
        <taxon>Eukaryota</taxon>
        <taxon>Fungi</taxon>
        <taxon>Dikarya</taxon>
        <taxon>Ascomycota</taxon>
        <taxon>Pezizomycotina</taxon>
        <taxon>Dothideomycetes</taxon>
        <taxon>Pleosporomycetidae</taxon>
        <taxon>Pleosporales</taxon>
        <taxon>Pleosporineae</taxon>
        <taxon>Cucurbitariaceae</taxon>
        <taxon>Neocucurbitaria</taxon>
    </lineage>
</organism>
<dbReference type="PANTHER" id="PTHR38123:SF1">
    <property type="entry name" value="HYDROPHOBIC SURFACE BINDING PROTEIN"/>
    <property type="match status" value="1"/>
</dbReference>
<protein>
    <submittedName>
        <fullName evidence="1">Uncharacterized protein</fullName>
    </submittedName>
</protein>
<comment type="caution">
    <text evidence="1">The sequence shown here is derived from an EMBL/GenBank/DDBJ whole genome shotgun (WGS) entry which is preliminary data.</text>
</comment>
<dbReference type="PANTHER" id="PTHR38123">
    <property type="entry name" value="CELL WALL SERINE-THREONINE-RICH GALACTOMANNOPROTEIN MP1 (AFU_ORTHOLOGUE AFUA_4G03240)"/>
    <property type="match status" value="1"/>
</dbReference>
<dbReference type="AlphaFoldDB" id="A0A9W8YHA0"/>
<dbReference type="OrthoDB" id="2422134at2759"/>
<accession>A0A9W8YHA0</accession>
<dbReference type="GO" id="GO:0005576">
    <property type="term" value="C:extracellular region"/>
    <property type="evidence" value="ECO:0007669"/>
    <property type="project" value="TreeGrafter"/>
</dbReference>
<evidence type="ECO:0000313" key="1">
    <source>
        <dbReference type="EMBL" id="KAJ4377351.1"/>
    </source>
</evidence>
<keyword evidence="2" id="KW-1185">Reference proteome</keyword>
<dbReference type="Proteomes" id="UP001140560">
    <property type="component" value="Unassembled WGS sequence"/>
</dbReference>
<gene>
    <name evidence="1" type="ORF">N0V83_000176</name>
</gene>
<reference evidence="1" key="1">
    <citation type="submission" date="2022-10" db="EMBL/GenBank/DDBJ databases">
        <title>Tapping the CABI collections for fungal endophytes: first genome assemblies for Collariella, Neodidymelliopsis, Ascochyta clinopodiicola, Didymella pomorum, Didymosphaeria variabile, Neocosmospora piperis and Neocucurbitaria cava.</title>
        <authorList>
            <person name="Hill R."/>
        </authorList>
    </citation>
    <scope>NUCLEOTIDE SEQUENCE</scope>
    <source>
        <strain evidence="1">IMI 356814</strain>
    </source>
</reference>